<dbReference type="GO" id="GO:0015074">
    <property type="term" value="P:DNA integration"/>
    <property type="evidence" value="ECO:0007669"/>
    <property type="project" value="InterPro"/>
</dbReference>
<dbReference type="InterPro" id="IPR036397">
    <property type="entry name" value="RNaseH_sf"/>
</dbReference>
<feature type="domain" description="Integrase catalytic" evidence="1">
    <location>
        <begin position="5"/>
        <end position="112"/>
    </location>
</feature>
<gene>
    <name evidence="2" type="ORF">E2562_030873</name>
</gene>
<name>A0A6G1F063_9ORYZ</name>
<proteinExistence type="predicted"/>
<dbReference type="InterPro" id="IPR001584">
    <property type="entry name" value="Integrase_cat-core"/>
</dbReference>
<dbReference type="PANTHER" id="PTHR35046:SF18">
    <property type="entry name" value="RNA-DIRECTED DNA POLYMERASE"/>
    <property type="match status" value="1"/>
</dbReference>
<dbReference type="Pfam" id="PF00665">
    <property type="entry name" value="rve"/>
    <property type="match status" value="1"/>
</dbReference>
<dbReference type="AlphaFoldDB" id="A0A6G1F063"/>
<reference evidence="2 3" key="1">
    <citation type="submission" date="2019-11" db="EMBL/GenBank/DDBJ databases">
        <title>Whole genome sequence of Oryza granulata.</title>
        <authorList>
            <person name="Li W."/>
        </authorList>
    </citation>
    <scope>NUCLEOTIDE SEQUENCE [LARGE SCALE GENOMIC DNA]</scope>
    <source>
        <strain evidence="3">cv. Menghai</strain>
        <tissue evidence="2">Leaf</tissue>
    </source>
</reference>
<dbReference type="PANTHER" id="PTHR35046">
    <property type="entry name" value="ZINC KNUCKLE (CCHC-TYPE) FAMILY PROTEIN"/>
    <property type="match status" value="1"/>
</dbReference>
<evidence type="ECO:0000313" key="3">
    <source>
        <dbReference type="Proteomes" id="UP000479710"/>
    </source>
</evidence>
<protein>
    <recommendedName>
        <fullName evidence="1">Integrase catalytic domain-containing protein</fullName>
    </recommendedName>
</protein>
<evidence type="ECO:0000259" key="1">
    <source>
        <dbReference type="PROSITE" id="PS50994"/>
    </source>
</evidence>
<dbReference type="SUPFAM" id="SSF53098">
    <property type="entry name" value="Ribonuclease H-like"/>
    <property type="match status" value="1"/>
</dbReference>
<dbReference type="Gene3D" id="3.30.420.10">
    <property type="entry name" value="Ribonuclease H-like superfamily/Ribonuclease H"/>
    <property type="match status" value="1"/>
</dbReference>
<dbReference type="GO" id="GO:0003676">
    <property type="term" value="F:nucleic acid binding"/>
    <property type="evidence" value="ECO:0007669"/>
    <property type="project" value="InterPro"/>
</dbReference>
<organism evidence="2 3">
    <name type="scientific">Oryza meyeriana var. granulata</name>
    <dbReference type="NCBI Taxonomy" id="110450"/>
    <lineage>
        <taxon>Eukaryota</taxon>
        <taxon>Viridiplantae</taxon>
        <taxon>Streptophyta</taxon>
        <taxon>Embryophyta</taxon>
        <taxon>Tracheophyta</taxon>
        <taxon>Spermatophyta</taxon>
        <taxon>Magnoliopsida</taxon>
        <taxon>Liliopsida</taxon>
        <taxon>Poales</taxon>
        <taxon>Poaceae</taxon>
        <taxon>BOP clade</taxon>
        <taxon>Oryzoideae</taxon>
        <taxon>Oryzeae</taxon>
        <taxon>Oryzinae</taxon>
        <taxon>Oryza</taxon>
        <taxon>Oryza meyeriana</taxon>
    </lineage>
</organism>
<keyword evidence="3" id="KW-1185">Reference proteome</keyword>
<accession>A0A6G1F063</accession>
<dbReference type="Proteomes" id="UP000479710">
    <property type="component" value="Unassembled WGS sequence"/>
</dbReference>
<evidence type="ECO:0000313" key="2">
    <source>
        <dbReference type="EMBL" id="KAF0930229.1"/>
    </source>
</evidence>
<comment type="caution">
    <text evidence="2">The sequence shown here is derived from an EMBL/GenBank/DDBJ whole genome shotgun (WGS) entry which is preliminary data.</text>
</comment>
<dbReference type="OrthoDB" id="674670at2759"/>
<dbReference type="InterPro" id="IPR012337">
    <property type="entry name" value="RNaseH-like_sf"/>
</dbReference>
<dbReference type="EMBL" id="SPHZ02000002">
    <property type="protein sequence ID" value="KAF0930229.1"/>
    <property type="molecule type" value="Genomic_DNA"/>
</dbReference>
<sequence length="112" mass="12340">MHPARLLQPLSVPSQVWADISLDFVEGFPKVHGKSVVLTVVDRFSKYAHFIALGHSYSTASVATAFFDDIVRLHGFPASIVSDRDPVFAGHFWQELFGLAGVKLNMSSAFHP</sequence>
<dbReference type="PROSITE" id="PS50994">
    <property type="entry name" value="INTEGRASE"/>
    <property type="match status" value="1"/>
</dbReference>